<accession>C7BEF5</accession>
<evidence type="ECO:0000256" key="1">
    <source>
        <dbReference type="SAM" id="SignalP"/>
    </source>
</evidence>
<organism evidence="2">
    <name type="scientific">Neglectella solitaria</name>
    <name type="common">Green alga</name>
    <name type="synonym">Oocystis solitaria</name>
    <dbReference type="NCBI Taxonomy" id="120749"/>
    <lineage>
        <taxon>Eukaryota</taxon>
        <taxon>Viridiplantae</taxon>
        <taxon>Chlorophyta</taxon>
        <taxon>core chlorophytes</taxon>
        <taxon>Trebouxiophyceae</taxon>
        <taxon>Chlorellales</taxon>
        <taxon>Oocystaceae</taxon>
        <taxon>Eremosphaeroideae</taxon>
        <taxon>Neglectella</taxon>
    </lineage>
</organism>
<dbReference type="AlphaFoldDB" id="C7BEF5"/>
<dbReference type="EMBL" id="FJ968739">
    <property type="protein sequence ID" value="ACQ90817.1"/>
    <property type="molecule type" value="Genomic_DNA"/>
</dbReference>
<gene>
    <name evidence="2" type="primary">ycf47</name>
</gene>
<protein>
    <submittedName>
        <fullName evidence="2">Hypothetical chloroplast RF47</fullName>
    </submittedName>
</protein>
<proteinExistence type="predicted"/>
<keyword evidence="2" id="KW-0934">Plastid</keyword>
<feature type="chain" id="PRO_5002976020" evidence="1">
    <location>
        <begin position="24"/>
        <end position="64"/>
    </location>
</feature>
<evidence type="ECO:0000313" key="2">
    <source>
        <dbReference type="EMBL" id="ACQ90817.1"/>
    </source>
</evidence>
<reference evidence="2" key="1">
    <citation type="journal article" date="2009" name="Mol. Biol. Evol.">
        <title>The chloroplast genomes of the green algae Pedinomonas minor, Parachlorella kessleri, and Oocystis solitaria reveal a shared ancestry between the Pedinomonadales and Chlorellales.</title>
        <authorList>
            <person name="Turmel M."/>
            <person name="Otis C."/>
            <person name="Lemieux C."/>
        </authorList>
    </citation>
    <scope>NUCLEOTIDE SEQUENCE</scope>
</reference>
<feature type="signal peptide" evidence="1">
    <location>
        <begin position="1"/>
        <end position="23"/>
    </location>
</feature>
<keyword evidence="2" id="KW-0150">Chloroplast</keyword>
<keyword evidence="1" id="KW-0732">Signal</keyword>
<name>C7BEF5_NEGSO</name>
<geneLocation type="chloroplast" evidence="2"/>
<sequence>MLNILRFFIAFFVLLLVTPQTQKFNSVLDFFYESGFFIDYREAKFFLKNLTRFSIFLLLLSSFF</sequence>